<dbReference type="Pfam" id="PF02518">
    <property type="entry name" value="HATPase_c"/>
    <property type="match status" value="1"/>
</dbReference>
<dbReference type="SUPFAM" id="SSF55874">
    <property type="entry name" value="ATPase domain of HSP90 chaperone/DNA topoisomerase II/histidine kinase"/>
    <property type="match status" value="1"/>
</dbReference>
<keyword evidence="9" id="KW-1133">Transmembrane helix</keyword>
<accession>A0A6M5Y8C4</accession>
<evidence type="ECO:0000256" key="6">
    <source>
        <dbReference type="ARBA" id="ARBA00023015"/>
    </source>
</evidence>
<dbReference type="InterPro" id="IPR004358">
    <property type="entry name" value="Sig_transdc_His_kin-like_C"/>
</dbReference>
<dbReference type="Pfam" id="PF00072">
    <property type="entry name" value="Response_reg"/>
    <property type="match status" value="1"/>
</dbReference>
<feature type="domain" description="HTH araC/xylS-type" evidence="10">
    <location>
        <begin position="821"/>
        <end position="919"/>
    </location>
</feature>
<dbReference type="CDD" id="cd17574">
    <property type="entry name" value="REC_OmpR"/>
    <property type="match status" value="1"/>
</dbReference>
<dbReference type="PROSITE" id="PS01124">
    <property type="entry name" value="HTH_ARAC_FAMILY_2"/>
    <property type="match status" value="1"/>
</dbReference>
<dbReference type="Gene3D" id="3.40.50.2300">
    <property type="match status" value="1"/>
</dbReference>
<keyword evidence="6" id="KW-0805">Transcription regulation</keyword>
<dbReference type="GO" id="GO:0003700">
    <property type="term" value="F:DNA-binding transcription factor activity"/>
    <property type="evidence" value="ECO:0007669"/>
    <property type="project" value="InterPro"/>
</dbReference>
<protein>
    <recommendedName>
        <fullName evidence="2">histidine kinase</fullName>
        <ecNumber evidence="2">2.7.13.3</ecNumber>
    </recommendedName>
</protein>
<comment type="catalytic activity">
    <reaction evidence="1">
        <text>ATP + protein L-histidine = ADP + protein N-phospho-L-histidine.</text>
        <dbReference type="EC" id="2.7.13.3"/>
    </reaction>
</comment>
<organism evidence="13 14">
    <name type="scientific">Spirosoma taeanense</name>
    <dbReference type="NCBI Taxonomy" id="2735870"/>
    <lineage>
        <taxon>Bacteria</taxon>
        <taxon>Pseudomonadati</taxon>
        <taxon>Bacteroidota</taxon>
        <taxon>Cytophagia</taxon>
        <taxon>Cytophagales</taxon>
        <taxon>Cytophagaceae</taxon>
        <taxon>Spirosoma</taxon>
    </lineage>
</organism>
<dbReference type="FunFam" id="3.30.565.10:FF:000006">
    <property type="entry name" value="Sensor histidine kinase WalK"/>
    <property type="match status" value="1"/>
</dbReference>
<proteinExistence type="predicted"/>
<feature type="transmembrane region" description="Helical" evidence="9">
    <location>
        <begin position="353"/>
        <end position="376"/>
    </location>
</feature>
<gene>
    <name evidence="13" type="ORF">HNV11_12935</name>
</gene>
<dbReference type="InterPro" id="IPR036890">
    <property type="entry name" value="HATPase_C_sf"/>
</dbReference>
<dbReference type="GO" id="GO:0043565">
    <property type="term" value="F:sequence-specific DNA binding"/>
    <property type="evidence" value="ECO:0007669"/>
    <property type="project" value="InterPro"/>
</dbReference>
<dbReference type="Pfam" id="PF12833">
    <property type="entry name" value="HTH_18"/>
    <property type="match status" value="1"/>
</dbReference>
<feature type="domain" description="Histidine kinase" evidence="11">
    <location>
        <begin position="409"/>
        <end position="627"/>
    </location>
</feature>
<dbReference type="Pfam" id="PF00512">
    <property type="entry name" value="HisKA"/>
    <property type="match status" value="1"/>
</dbReference>
<dbReference type="Gene3D" id="1.10.287.130">
    <property type="match status" value="1"/>
</dbReference>
<keyword evidence="9" id="KW-0812">Transmembrane</keyword>
<dbReference type="SMART" id="SM00387">
    <property type="entry name" value="HATPase_c"/>
    <property type="match status" value="1"/>
</dbReference>
<dbReference type="GO" id="GO:0000155">
    <property type="term" value="F:phosphorelay sensor kinase activity"/>
    <property type="evidence" value="ECO:0007669"/>
    <property type="project" value="InterPro"/>
</dbReference>
<evidence type="ECO:0000256" key="7">
    <source>
        <dbReference type="ARBA" id="ARBA00023163"/>
    </source>
</evidence>
<dbReference type="Gene3D" id="1.10.10.60">
    <property type="entry name" value="Homeodomain-like"/>
    <property type="match status" value="1"/>
</dbReference>
<dbReference type="InterPro" id="IPR001789">
    <property type="entry name" value="Sig_transdc_resp-reg_receiver"/>
</dbReference>
<evidence type="ECO:0000313" key="14">
    <source>
        <dbReference type="Proteomes" id="UP000502756"/>
    </source>
</evidence>
<keyword evidence="5" id="KW-0418">Kinase</keyword>
<dbReference type="InterPro" id="IPR011990">
    <property type="entry name" value="TPR-like_helical_dom_sf"/>
</dbReference>
<keyword evidence="7" id="KW-0804">Transcription</keyword>
<evidence type="ECO:0000256" key="5">
    <source>
        <dbReference type="ARBA" id="ARBA00022777"/>
    </source>
</evidence>
<dbReference type="InterPro" id="IPR003661">
    <property type="entry name" value="HisK_dim/P_dom"/>
</dbReference>
<dbReference type="InterPro" id="IPR011006">
    <property type="entry name" value="CheY-like_superfamily"/>
</dbReference>
<dbReference type="AlphaFoldDB" id="A0A6M5Y8C4"/>
<dbReference type="PRINTS" id="PR00344">
    <property type="entry name" value="BCTRLSENSOR"/>
</dbReference>
<dbReference type="Proteomes" id="UP000502756">
    <property type="component" value="Chromosome"/>
</dbReference>
<feature type="domain" description="Response regulatory" evidence="12">
    <location>
        <begin position="662"/>
        <end position="779"/>
    </location>
</feature>
<dbReference type="Gene3D" id="1.25.40.10">
    <property type="entry name" value="Tetratricopeptide repeat domain"/>
    <property type="match status" value="1"/>
</dbReference>
<dbReference type="CDD" id="cd00082">
    <property type="entry name" value="HisKA"/>
    <property type="match status" value="1"/>
</dbReference>
<dbReference type="FunFam" id="1.10.287.130:FF:000045">
    <property type="entry name" value="Two-component system sensor histidine kinase/response regulator"/>
    <property type="match status" value="1"/>
</dbReference>
<dbReference type="EMBL" id="CP053435">
    <property type="protein sequence ID" value="QJW90215.1"/>
    <property type="molecule type" value="Genomic_DNA"/>
</dbReference>
<dbReference type="Gene3D" id="3.30.565.10">
    <property type="entry name" value="Histidine kinase-like ATPase, C-terminal domain"/>
    <property type="match status" value="1"/>
</dbReference>
<evidence type="ECO:0000256" key="2">
    <source>
        <dbReference type="ARBA" id="ARBA00012438"/>
    </source>
</evidence>
<reference evidence="13 14" key="1">
    <citation type="submission" date="2020-05" db="EMBL/GenBank/DDBJ databases">
        <title>Genome sequencing of Spirosoma sp. TS118.</title>
        <authorList>
            <person name="Lee J.-H."/>
            <person name="Jeong S."/>
            <person name="Zhao L."/>
            <person name="Jung J.-H."/>
            <person name="Kim M.-K."/>
            <person name="Lim S."/>
        </authorList>
    </citation>
    <scope>NUCLEOTIDE SEQUENCE [LARGE SCALE GENOMIC DNA]</scope>
    <source>
        <strain evidence="13 14">TS118</strain>
    </source>
</reference>
<evidence type="ECO:0000256" key="9">
    <source>
        <dbReference type="SAM" id="Phobius"/>
    </source>
</evidence>
<dbReference type="RefSeq" id="WP_171740060.1">
    <property type="nucleotide sequence ID" value="NZ_CP053435.1"/>
</dbReference>
<dbReference type="InterPro" id="IPR018060">
    <property type="entry name" value="HTH_AraC"/>
</dbReference>
<dbReference type="InterPro" id="IPR036097">
    <property type="entry name" value="HisK_dim/P_sf"/>
</dbReference>
<feature type="modified residue" description="4-aspartylphosphate" evidence="8">
    <location>
        <position position="712"/>
    </location>
</feature>
<dbReference type="PROSITE" id="PS50109">
    <property type="entry name" value="HIS_KIN"/>
    <property type="match status" value="1"/>
</dbReference>
<dbReference type="SUPFAM" id="SSF46689">
    <property type="entry name" value="Homeodomain-like"/>
    <property type="match status" value="1"/>
</dbReference>
<dbReference type="PANTHER" id="PTHR43547:SF2">
    <property type="entry name" value="HYBRID SIGNAL TRANSDUCTION HISTIDINE KINASE C"/>
    <property type="match status" value="1"/>
</dbReference>
<name>A0A6M5Y8C4_9BACT</name>
<evidence type="ECO:0000256" key="3">
    <source>
        <dbReference type="ARBA" id="ARBA00022553"/>
    </source>
</evidence>
<keyword evidence="14" id="KW-1185">Reference proteome</keyword>
<keyword evidence="3 8" id="KW-0597">Phosphoprotein</keyword>
<evidence type="ECO:0000259" key="12">
    <source>
        <dbReference type="PROSITE" id="PS50110"/>
    </source>
</evidence>
<evidence type="ECO:0000256" key="8">
    <source>
        <dbReference type="PROSITE-ProRule" id="PRU00169"/>
    </source>
</evidence>
<dbReference type="InterPro" id="IPR005467">
    <property type="entry name" value="His_kinase_dom"/>
</dbReference>
<dbReference type="SMART" id="SM00448">
    <property type="entry name" value="REC"/>
    <property type="match status" value="1"/>
</dbReference>
<dbReference type="SMART" id="SM00342">
    <property type="entry name" value="HTH_ARAC"/>
    <property type="match status" value="1"/>
</dbReference>
<evidence type="ECO:0000256" key="4">
    <source>
        <dbReference type="ARBA" id="ARBA00022679"/>
    </source>
</evidence>
<keyword evidence="4" id="KW-0808">Transferase</keyword>
<dbReference type="EC" id="2.7.13.3" evidence="2"/>
<evidence type="ECO:0000313" key="13">
    <source>
        <dbReference type="EMBL" id="QJW90215.1"/>
    </source>
</evidence>
<dbReference type="InterPro" id="IPR003594">
    <property type="entry name" value="HATPase_dom"/>
</dbReference>
<dbReference type="SUPFAM" id="SSF52172">
    <property type="entry name" value="CheY-like"/>
    <property type="match status" value="1"/>
</dbReference>
<dbReference type="PROSITE" id="PS50110">
    <property type="entry name" value="RESPONSE_REGULATORY"/>
    <property type="match status" value="1"/>
</dbReference>
<sequence>MHNPRPQTWIKPFADLRASSSYACNQQVLNRLKATVGPERNTRLVMLWIQQANFHNAYSEYRLAETIARQAGQLADSLNIFRGWARLSLSRSLFGQESDFPATYATAQEALELARQEHDRVLEMQALSLLGNLNRRVYFGASLKAIPYHESALAIAISQHDTVQIAQEMMALAMNYEDARQHDRQAAYMLKITGLLARRPMPRVLGRIYILSSALPLGESRAGLQHLYQTALRVSQLTGEAIQEDNVLNALYDFYVDNGQFDKAKSLLPRLDSLYALMARHKSYVPSTNLRHYANRKRMGDVAGALAYLEKEYSSVTHQYQTQNSVSLAQWEATFQTKEKDRLLLQQRQQQRYLVSVIVLISLLLITGGIAFYHQLKNRRAIGRQMKVIERQAEQLQRVDQMKTHFFANVSHELRTPLTLILGPLSSVLNRQRLDASDAKLIRLARRNARQLLELVNEILDLSKLEAGKIAVALQPVQLSNMVRLIVANFESLAYYRDVAFTLTYDAPESLTVELDTDKLRKVLNNLLSNAFKVTQAGDAIVLGVGTHDGKLRLWVSDTGRGIHPDDLPYVFDRYFQTNRTDTVIEGGTGIGLALCQEYVRTMQGKLWVESQWGQGTTFFLELPWQETSASVPELEAGPDEPQGAPTGLIPPVWESAASGDTILVVEDNPHLRDYLTMILQPRFTLLTAENGQEALQQLTQADKLPSLIITDVMMPLMDGFQLLDSLKTSDIFRLIPVVMLTARADKTDKLRALRIGVDDYLLKPFDEEELIARITSLLANQKERQRQVSSQEEVRTGAWATAVERESGQTVSAADMAWLEKLETATFAQLSNANLTAERLADDIAVSRSTLFREVKRLTGLTPTQYITEARFQRARQLLEDREVSSVKQLAQLVGFRQANHFSTSYKKQFGKSPSDYF</sequence>
<dbReference type="KEGG" id="stae:HNV11_12935"/>
<dbReference type="SUPFAM" id="SSF47384">
    <property type="entry name" value="Homodimeric domain of signal transducing histidine kinase"/>
    <property type="match status" value="1"/>
</dbReference>
<evidence type="ECO:0000259" key="10">
    <source>
        <dbReference type="PROSITE" id="PS01124"/>
    </source>
</evidence>
<evidence type="ECO:0000256" key="1">
    <source>
        <dbReference type="ARBA" id="ARBA00000085"/>
    </source>
</evidence>
<dbReference type="InterPro" id="IPR009057">
    <property type="entry name" value="Homeodomain-like_sf"/>
</dbReference>
<dbReference type="PANTHER" id="PTHR43547">
    <property type="entry name" value="TWO-COMPONENT HISTIDINE KINASE"/>
    <property type="match status" value="1"/>
</dbReference>
<dbReference type="SMART" id="SM00388">
    <property type="entry name" value="HisKA"/>
    <property type="match status" value="1"/>
</dbReference>
<evidence type="ECO:0000259" key="11">
    <source>
        <dbReference type="PROSITE" id="PS50109"/>
    </source>
</evidence>
<keyword evidence="9" id="KW-0472">Membrane</keyword>